<evidence type="ECO:0000259" key="6">
    <source>
        <dbReference type="Pfam" id="PF00291"/>
    </source>
</evidence>
<organism evidence="7 9">
    <name type="scientific">Arctia plantaginis</name>
    <name type="common">Wood tiger moth</name>
    <name type="synonym">Phalaena plantaginis</name>
    <dbReference type="NCBI Taxonomy" id="874455"/>
    <lineage>
        <taxon>Eukaryota</taxon>
        <taxon>Metazoa</taxon>
        <taxon>Ecdysozoa</taxon>
        <taxon>Arthropoda</taxon>
        <taxon>Hexapoda</taxon>
        <taxon>Insecta</taxon>
        <taxon>Pterygota</taxon>
        <taxon>Neoptera</taxon>
        <taxon>Endopterygota</taxon>
        <taxon>Lepidoptera</taxon>
        <taxon>Glossata</taxon>
        <taxon>Ditrysia</taxon>
        <taxon>Noctuoidea</taxon>
        <taxon>Erebidae</taxon>
        <taxon>Arctiinae</taxon>
        <taxon>Arctia</taxon>
    </lineage>
</organism>
<comment type="caution">
    <text evidence="7">The sequence shown here is derived from an EMBL/GenBank/DDBJ whole genome shotgun (WGS) entry which is preliminary data.</text>
</comment>
<sequence length="441" mass="48240">MTRRNEDFDEFSDPDNPRILNYDDVVQAANSIKPYIIQTPCMAAHTQRELGIYIHYKLDFLQHSGCFKERGALYALQKLPADKKKIGVVIAATGNEAVGLCYHTKKMNIPTTVVVPVTLPLSKIHRINTLGGKTVLHGSTFAEALKQARVLARERGLTYINVRDHPDALAGFGTVALELLDQAPFADAILVPIGTGALAAAVATVIKQKKPSCLVYGVESENIGLLTKSLDNGEPVCNPQTAVGSLAGNALSVNVIGVNAFANARPLLDKVLLVKEDWIARAMLHLSEREKFIVEGTAACTLAAVLGGLVPELKQKNVVCILTGGNIDSLMLNRSLQRGLAAEGRLVKFRVGVYNRQGAKSDLMNLIASGGFNVITHFIDNYWTEGDTYRAEMKIVVESKNLEHSLQLKRIIERAYPESAIFESEPFNDKRTCPCYVKKSK</sequence>
<evidence type="ECO:0000313" key="7">
    <source>
        <dbReference type="EMBL" id="CAB3245700.1"/>
    </source>
</evidence>
<evidence type="ECO:0000313" key="10">
    <source>
        <dbReference type="Proteomes" id="UP000494256"/>
    </source>
</evidence>
<name>A0A8S1AKB2_ARCPL</name>
<dbReference type="EMBL" id="CADEBC010000525">
    <property type="protein sequence ID" value="CAB3245700.1"/>
    <property type="molecule type" value="Genomic_DNA"/>
</dbReference>
<protein>
    <recommendedName>
        <fullName evidence="4">L-serine deaminase</fullName>
    </recommendedName>
    <alternativeName>
        <fullName evidence="5">L-threonine dehydratase</fullName>
    </alternativeName>
</protein>
<evidence type="ECO:0000256" key="1">
    <source>
        <dbReference type="ARBA" id="ARBA00001933"/>
    </source>
</evidence>
<keyword evidence="3" id="KW-0456">Lyase</keyword>
<dbReference type="CDD" id="cd01562">
    <property type="entry name" value="Thr-dehyd"/>
    <property type="match status" value="1"/>
</dbReference>
<dbReference type="GO" id="GO:0009097">
    <property type="term" value="P:isoleucine biosynthetic process"/>
    <property type="evidence" value="ECO:0007669"/>
    <property type="project" value="TreeGrafter"/>
</dbReference>
<evidence type="ECO:0000256" key="2">
    <source>
        <dbReference type="ARBA" id="ARBA00022898"/>
    </source>
</evidence>
<dbReference type="OrthoDB" id="4418812at2759"/>
<dbReference type="InterPro" id="IPR001926">
    <property type="entry name" value="TrpB-like_PALP"/>
</dbReference>
<dbReference type="AlphaFoldDB" id="A0A8S1AKB2"/>
<accession>A0A8S1AKB2</accession>
<dbReference type="GO" id="GO:0003941">
    <property type="term" value="F:L-serine ammonia-lyase activity"/>
    <property type="evidence" value="ECO:0007669"/>
    <property type="project" value="TreeGrafter"/>
</dbReference>
<dbReference type="Pfam" id="PF00291">
    <property type="entry name" value="PALP"/>
    <property type="match status" value="1"/>
</dbReference>
<dbReference type="Proteomes" id="UP000494256">
    <property type="component" value="Unassembled WGS sequence"/>
</dbReference>
<evidence type="ECO:0000256" key="3">
    <source>
        <dbReference type="ARBA" id="ARBA00023239"/>
    </source>
</evidence>
<dbReference type="PANTHER" id="PTHR48078">
    <property type="entry name" value="THREONINE DEHYDRATASE, MITOCHONDRIAL-RELATED"/>
    <property type="match status" value="1"/>
</dbReference>
<dbReference type="InterPro" id="IPR050147">
    <property type="entry name" value="Ser/Thr_Dehydratase"/>
</dbReference>
<keyword evidence="9" id="KW-1185">Reference proteome</keyword>
<dbReference type="InterPro" id="IPR036052">
    <property type="entry name" value="TrpB-like_PALP_sf"/>
</dbReference>
<dbReference type="Proteomes" id="UP000494106">
    <property type="component" value="Unassembled WGS sequence"/>
</dbReference>
<dbReference type="GO" id="GO:0004794">
    <property type="term" value="F:threonine deaminase activity"/>
    <property type="evidence" value="ECO:0007669"/>
    <property type="project" value="TreeGrafter"/>
</dbReference>
<evidence type="ECO:0000256" key="5">
    <source>
        <dbReference type="ARBA" id="ARBA00042605"/>
    </source>
</evidence>
<dbReference type="Gene3D" id="3.40.50.1100">
    <property type="match status" value="2"/>
</dbReference>
<dbReference type="GO" id="GO:0006565">
    <property type="term" value="P:L-serine catabolic process"/>
    <property type="evidence" value="ECO:0007669"/>
    <property type="project" value="TreeGrafter"/>
</dbReference>
<dbReference type="PANTHER" id="PTHR48078:SF19">
    <property type="entry name" value="ACT DOMAIN-CONTAINING PROTEIN"/>
    <property type="match status" value="1"/>
</dbReference>
<reference evidence="9 10" key="1">
    <citation type="submission" date="2020-04" db="EMBL/GenBank/DDBJ databases">
        <authorList>
            <person name="Wallbank WR R."/>
            <person name="Pardo Diaz C."/>
            <person name="Kozak K."/>
            <person name="Martin S."/>
            <person name="Jiggins C."/>
            <person name="Moest M."/>
            <person name="Warren A I."/>
            <person name="Byers J.R.P. K."/>
            <person name="Montejo-Kovacevich G."/>
            <person name="Yen C E."/>
        </authorList>
    </citation>
    <scope>NUCLEOTIDE SEQUENCE [LARGE SCALE GENOMIC DNA]</scope>
</reference>
<feature type="domain" description="Tryptophan synthase beta chain-like PALP" evidence="6">
    <location>
        <begin position="33"/>
        <end position="324"/>
    </location>
</feature>
<gene>
    <name evidence="7" type="ORF">APLA_LOCUS10555</name>
    <name evidence="8" type="ORF">APLA_LOCUS12762</name>
</gene>
<evidence type="ECO:0000256" key="4">
    <source>
        <dbReference type="ARBA" id="ARBA00041766"/>
    </source>
</evidence>
<keyword evidence="2" id="KW-0663">Pyridoxal phosphate</keyword>
<dbReference type="SUPFAM" id="SSF53686">
    <property type="entry name" value="Tryptophan synthase beta subunit-like PLP-dependent enzymes"/>
    <property type="match status" value="1"/>
</dbReference>
<proteinExistence type="predicted"/>
<evidence type="ECO:0000313" key="9">
    <source>
        <dbReference type="Proteomes" id="UP000494106"/>
    </source>
</evidence>
<evidence type="ECO:0000313" key="8">
    <source>
        <dbReference type="EMBL" id="CAB3249266.1"/>
    </source>
</evidence>
<dbReference type="EMBL" id="CADEBD010000344">
    <property type="protein sequence ID" value="CAB3249266.1"/>
    <property type="molecule type" value="Genomic_DNA"/>
</dbReference>
<comment type="cofactor">
    <cofactor evidence="1">
        <name>pyridoxal 5'-phosphate</name>
        <dbReference type="ChEBI" id="CHEBI:597326"/>
    </cofactor>
</comment>
<dbReference type="GO" id="GO:0006567">
    <property type="term" value="P:L-threonine catabolic process"/>
    <property type="evidence" value="ECO:0007669"/>
    <property type="project" value="TreeGrafter"/>
</dbReference>